<gene>
    <name evidence="1" type="ORF">MASS_2p0022</name>
</gene>
<proteinExistence type="predicted"/>
<evidence type="ECO:0000313" key="2">
    <source>
        <dbReference type="Proteomes" id="UP000013961"/>
    </source>
</evidence>
<name>A0AB33AJ66_9MYCO</name>
<dbReference type="Proteomes" id="UP000013961">
    <property type="component" value="Plasmid 2"/>
</dbReference>
<sequence>MSGGNDLGLWRQNRSPGWTKDVGYALQHEVRRHHYDLRNRGSKPDSPGWHACTCGQWEGYWSGFHPHVADHLRDKAVNHRPVPDTAAEEIERELAAIAAADAEHAEIAEIYGRGSIDDSR</sequence>
<accession>A0AB33AJ66</accession>
<reference evidence="1 2" key="1">
    <citation type="journal article" date="2013" name="Genome Announc.">
        <title>Complete Genome Sequence of Mycobacterium massiliense Clinical Strain Asan 50594, Belonging to the Type II Genotype.</title>
        <authorList>
            <person name="Kim B.J."/>
            <person name="Kim B.R."/>
            <person name="Hong S.H."/>
            <person name="Seok S.H."/>
            <person name="Kook Y.H."/>
            <person name="Kim B.J."/>
        </authorList>
    </citation>
    <scope>NUCLEOTIDE SEQUENCE [LARGE SCALE GENOMIC DNA]</scope>
    <source>
        <strain evidence="1 2">50594</strain>
    </source>
</reference>
<organism evidence="1 2">
    <name type="scientific">Mycobacteroides abscessus subsp. bolletii 50594</name>
    <dbReference type="NCBI Taxonomy" id="1303024"/>
    <lineage>
        <taxon>Bacteria</taxon>
        <taxon>Bacillati</taxon>
        <taxon>Actinomycetota</taxon>
        <taxon>Actinomycetes</taxon>
        <taxon>Mycobacteriales</taxon>
        <taxon>Mycobacteriaceae</taxon>
        <taxon>Mycobacteroides</taxon>
        <taxon>Mycobacteroides abscessus</taxon>
    </lineage>
</organism>
<protein>
    <submittedName>
        <fullName evidence="1">Uncharacterized protein</fullName>
    </submittedName>
</protein>
<keyword evidence="1" id="KW-0614">Plasmid</keyword>
<evidence type="ECO:0000313" key="1">
    <source>
        <dbReference type="EMBL" id="AGM31733.1"/>
    </source>
</evidence>
<dbReference type="KEGG" id="mabb:MASS_2p0022"/>
<geneLocation type="plasmid" evidence="1 2">
    <name>2</name>
</geneLocation>
<dbReference type="AlphaFoldDB" id="A0AB33AJ66"/>
<dbReference type="EMBL" id="CP004376">
    <property type="protein sequence ID" value="AGM31733.1"/>
    <property type="molecule type" value="Genomic_DNA"/>
</dbReference>